<dbReference type="HAMAP" id="MF_00115">
    <property type="entry name" value="MscL"/>
    <property type="match status" value="1"/>
</dbReference>
<gene>
    <name evidence="9" type="primary">mscL</name>
    <name evidence="10" type="ORF">SAMN05216480_101242</name>
</gene>
<keyword evidence="4 9" id="KW-0812">Transmembrane</keyword>
<dbReference type="Gene3D" id="1.10.1200.120">
    <property type="entry name" value="Large-conductance mechanosensitive channel, MscL, domain 1"/>
    <property type="match status" value="1"/>
</dbReference>
<dbReference type="InterPro" id="IPR036019">
    <property type="entry name" value="MscL_channel"/>
</dbReference>
<evidence type="ECO:0000256" key="1">
    <source>
        <dbReference type="ARBA" id="ARBA00004141"/>
    </source>
</evidence>
<comment type="similarity">
    <text evidence="9">Belongs to the MscL family.</text>
</comment>
<evidence type="ECO:0000313" key="10">
    <source>
        <dbReference type="EMBL" id="SFU27628.1"/>
    </source>
</evidence>
<organism evidence="10 11">
    <name type="scientific">Pustulibacterium marinum</name>
    <dbReference type="NCBI Taxonomy" id="1224947"/>
    <lineage>
        <taxon>Bacteria</taxon>
        <taxon>Pseudomonadati</taxon>
        <taxon>Bacteroidota</taxon>
        <taxon>Flavobacteriia</taxon>
        <taxon>Flavobacteriales</taxon>
        <taxon>Flavobacteriaceae</taxon>
        <taxon>Pustulibacterium</taxon>
    </lineage>
</organism>
<dbReference type="NCBIfam" id="NF001843">
    <property type="entry name" value="PRK00567.1-4"/>
    <property type="match status" value="1"/>
</dbReference>
<dbReference type="PANTHER" id="PTHR30266:SF2">
    <property type="entry name" value="LARGE-CONDUCTANCE MECHANOSENSITIVE CHANNEL"/>
    <property type="match status" value="1"/>
</dbReference>
<dbReference type="Pfam" id="PF01741">
    <property type="entry name" value="MscL"/>
    <property type="match status" value="1"/>
</dbReference>
<keyword evidence="2 9" id="KW-0813">Transport</keyword>
<keyword evidence="6 9" id="KW-0406">Ion transport</keyword>
<dbReference type="STRING" id="1224947.SAMN05216480_101242"/>
<keyword evidence="5 9" id="KW-1133">Transmembrane helix</keyword>
<evidence type="ECO:0000256" key="9">
    <source>
        <dbReference type="HAMAP-Rule" id="MF_00115"/>
    </source>
</evidence>
<protein>
    <recommendedName>
        <fullName evidence="9">Large-conductance mechanosensitive channel</fullName>
    </recommendedName>
</protein>
<dbReference type="InterPro" id="IPR001185">
    <property type="entry name" value="MS_channel"/>
</dbReference>
<evidence type="ECO:0000256" key="4">
    <source>
        <dbReference type="ARBA" id="ARBA00022692"/>
    </source>
</evidence>
<dbReference type="EMBL" id="FPBK01000001">
    <property type="protein sequence ID" value="SFU27628.1"/>
    <property type="molecule type" value="Genomic_DNA"/>
</dbReference>
<name>A0A1I7EUP7_9FLAO</name>
<keyword evidence="8 9" id="KW-0407">Ion channel</keyword>
<dbReference type="PANTHER" id="PTHR30266">
    <property type="entry name" value="MECHANOSENSITIVE CHANNEL MSCL"/>
    <property type="match status" value="1"/>
</dbReference>
<evidence type="ECO:0000256" key="8">
    <source>
        <dbReference type="ARBA" id="ARBA00023303"/>
    </source>
</evidence>
<reference evidence="10 11" key="1">
    <citation type="submission" date="2016-10" db="EMBL/GenBank/DDBJ databases">
        <authorList>
            <person name="de Groot N.N."/>
        </authorList>
    </citation>
    <scope>NUCLEOTIDE SEQUENCE [LARGE SCALE GENOMIC DNA]</scope>
    <source>
        <strain evidence="10 11">CGMCC 1.12333</strain>
    </source>
</reference>
<dbReference type="InterPro" id="IPR037673">
    <property type="entry name" value="MSC/AndL"/>
</dbReference>
<dbReference type="SUPFAM" id="SSF81330">
    <property type="entry name" value="Gated mechanosensitive channel"/>
    <property type="match status" value="1"/>
</dbReference>
<comment type="caution">
    <text evidence="9">Lacks conserved residue(s) required for the propagation of feature annotation.</text>
</comment>
<comment type="function">
    <text evidence="9">Channel that opens in response to stretch forces in the membrane lipid bilayer. May participate in the regulation of osmotic pressure changes within the cell.</text>
</comment>
<comment type="subcellular location">
    <subcellularLocation>
        <location evidence="9">Cell membrane</location>
        <topology evidence="9">Multi-pass membrane protein</topology>
    </subcellularLocation>
    <subcellularLocation>
        <location evidence="1">Membrane</location>
        <topology evidence="1">Multi-pass membrane protein</topology>
    </subcellularLocation>
</comment>
<keyword evidence="11" id="KW-1185">Reference proteome</keyword>
<sequence length="147" mass="16243">MANNLKYLTMAFLKDFKTFLLKGDIVKLSTAVIIGGAFGKIVTSFTNDIIMPPIGLALGNTKFTNLKYVLKDAILGADGAVTSPEVAIRYGNFIQLVIDFIIVGFFIYWALKAYEATQKKEEPKPAAPKGPTQEELLIEIRDLLKNK</sequence>
<evidence type="ECO:0000256" key="7">
    <source>
        <dbReference type="ARBA" id="ARBA00023136"/>
    </source>
</evidence>
<accession>A0A1I7EUP7</accession>
<keyword evidence="7 9" id="KW-0472">Membrane</keyword>
<proteinExistence type="inferred from homology"/>
<evidence type="ECO:0000256" key="3">
    <source>
        <dbReference type="ARBA" id="ARBA00022475"/>
    </source>
</evidence>
<dbReference type="GO" id="GO:0005886">
    <property type="term" value="C:plasma membrane"/>
    <property type="evidence" value="ECO:0007669"/>
    <property type="project" value="UniProtKB-SubCell"/>
</dbReference>
<dbReference type="GO" id="GO:0008381">
    <property type="term" value="F:mechanosensitive monoatomic ion channel activity"/>
    <property type="evidence" value="ECO:0007669"/>
    <property type="project" value="UniProtKB-UniRule"/>
</dbReference>
<feature type="transmembrane region" description="Helical" evidence="9">
    <location>
        <begin position="93"/>
        <end position="111"/>
    </location>
</feature>
<keyword evidence="3 9" id="KW-1003">Cell membrane</keyword>
<dbReference type="AlphaFoldDB" id="A0A1I7EUP7"/>
<evidence type="ECO:0000256" key="2">
    <source>
        <dbReference type="ARBA" id="ARBA00022448"/>
    </source>
</evidence>
<evidence type="ECO:0000313" key="11">
    <source>
        <dbReference type="Proteomes" id="UP000199138"/>
    </source>
</evidence>
<dbReference type="NCBIfam" id="TIGR00220">
    <property type="entry name" value="mscL"/>
    <property type="match status" value="1"/>
</dbReference>
<evidence type="ECO:0000256" key="6">
    <source>
        <dbReference type="ARBA" id="ARBA00023065"/>
    </source>
</evidence>
<dbReference type="Proteomes" id="UP000199138">
    <property type="component" value="Unassembled WGS sequence"/>
</dbReference>
<evidence type="ECO:0000256" key="5">
    <source>
        <dbReference type="ARBA" id="ARBA00022989"/>
    </source>
</evidence>
<comment type="subunit">
    <text evidence="9">Homopentamer.</text>
</comment>